<gene>
    <name evidence="1" type="ORF">GEA64_12470</name>
</gene>
<comment type="caution">
    <text evidence="1">The sequence shown here is derived from an EMBL/GenBank/DDBJ whole genome shotgun (WGS) entry which is preliminary data.</text>
</comment>
<dbReference type="InterPro" id="IPR014996">
    <property type="entry name" value="AcaB"/>
</dbReference>
<dbReference type="NCBIfam" id="TIGR03761">
    <property type="entry name" value="ICE_PFL4669"/>
    <property type="match status" value="1"/>
</dbReference>
<evidence type="ECO:0000313" key="2">
    <source>
        <dbReference type="Proteomes" id="UP000481739"/>
    </source>
</evidence>
<accession>A0A7C9GKT0</accession>
<reference evidence="1 2" key="1">
    <citation type="journal article" date="2019" name="Nature">
        <title>A new antibiotic selectively kills Gram-negative pathogens.</title>
        <authorList>
            <person name="Imai Y."/>
            <person name="Meyer K.J."/>
            <person name="Iinishi A."/>
            <person name="Favre-Godal Q."/>
            <person name="Green R."/>
            <person name="Manuse S."/>
            <person name="Caboni M."/>
            <person name="Mori M."/>
            <person name="Niles S."/>
            <person name="Ghiglieri M."/>
            <person name="Honrao C."/>
            <person name="Ma X."/>
            <person name="Guo J.J."/>
            <person name="Makriyannis A."/>
            <person name="Linares-Otoya L."/>
            <person name="Boehringer N."/>
            <person name="Wuisan Z.G."/>
            <person name="Kaur H."/>
            <person name="Wu R."/>
            <person name="Mateus A."/>
            <person name="Typas A."/>
            <person name="Savitski M.M."/>
            <person name="Espinoza J.L."/>
            <person name="O'Rourke A."/>
            <person name="Nelson K.E."/>
            <person name="Hiller S."/>
            <person name="Noinaj N."/>
            <person name="Schaeberle T.F."/>
            <person name="D'Onofrio A."/>
            <person name="Lewis K."/>
        </authorList>
    </citation>
    <scope>NUCLEOTIDE SEQUENCE [LARGE SCALE GENOMIC DNA]</scope>
    <source>
        <strain evidence="1 2">HGB 1456</strain>
    </source>
</reference>
<evidence type="ECO:0000313" key="1">
    <source>
        <dbReference type="EMBL" id="MQL48731.1"/>
    </source>
</evidence>
<dbReference type="Pfam" id="PF08900">
    <property type="entry name" value="AcaB"/>
    <property type="match status" value="1"/>
</dbReference>
<dbReference type="EMBL" id="WHZZ01000004">
    <property type="protein sequence ID" value="MQL48731.1"/>
    <property type="molecule type" value="Genomic_DNA"/>
</dbReference>
<organism evidence="1 2">
    <name type="scientific">Photorhabdus khanii</name>
    <dbReference type="NCBI Taxonomy" id="1004150"/>
    <lineage>
        <taxon>Bacteria</taxon>
        <taxon>Pseudomonadati</taxon>
        <taxon>Pseudomonadota</taxon>
        <taxon>Gammaproteobacteria</taxon>
        <taxon>Enterobacterales</taxon>
        <taxon>Morganellaceae</taxon>
        <taxon>Photorhabdus</taxon>
    </lineage>
</organism>
<sequence length="242" mass="26828">MKRNYRFIYCANEGNLSRAASSGALHSSLTIELHTHYAISLWNGRRNESSKKNKPVIISMPRFFLLAGRISHDSLIDNPYADMAMLALETKLASAHDQMQAALAELAATLSGVPAQIHLSDIASVAPLNIGVYSRTPLGYRCVWLLVGYDQLVMKALQAHHYALISRRQCDGFLKKGGHWVRQIYGAVQPYRSFAVTRDDILSQTSAGREAITRLGLPDEGVMRGEKRSVFSPALKSTVKQK</sequence>
<dbReference type="Proteomes" id="UP000481739">
    <property type="component" value="Unassembled WGS sequence"/>
</dbReference>
<proteinExistence type="predicted"/>
<dbReference type="AlphaFoldDB" id="A0A7C9GKT0"/>
<name>A0A7C9GKT0_9GAMM</name>
<protein>
    <submittedName>
        <fullName evidence="1">TIGR03761 family integrating conjugative element protein</fullName>
    </submittedName>
</protein>
<dbReference type="RefSeq" id="WP_152963024.1">
    <property type="nucleotide sequence ID" value="NZ_CAWOZU010000019.1"/>
</dbReference>